<dbReference type="PANTHER" id="PTHR15138">
    <property type="entry name" value="TRANSCRIPTION INITIATION FACTOR TFIID SUBUNIT 4"/>
    <property type="match status" value="1"/>
</dbReference>
<dbReference type="InterPro" id="IPR007900">
    <property type="entry name" value="TAF4_C"/>
</dbReference>
<sequence>MDLSIVKLEDEGESMHCGDDLDAFQAALIRNTEGKNHSSSHQFATRNHGSIEDANANLHRQHILESIELKEQQRSVLGNENQELKRENESHLQLNPLQDHCQPGQLWENPSHVPQASNLKSINNPVGNDSERQKQVHGPTRAQVCEILNILKAHHQLGKNKVTQLVTLFHKLKRKEITETECIRHMGDVVGDDQIIRLVLSQMKRMNYICNQGKMKIKVPGPPNQNKVSSSSAEISAQESDPRGIHVNQLPSTTSGTLSSSPTMQALNKHPQQHMQLPSSSFHIDTNSGSLNPHPGTDVTSPSSSSSRAKLPDFQRNMVTNQSVGSTAVGELTKSTINMTTDPKFERPTSVNGPSRVHDDPISHFENNSSLPLHSAPWQGSVTKYQTVSPSSSMVYVKQKSVDQSFDQAQKPCSLVQQVVANVPLKQNIATLSRSNDDLEKQSSKMVLSTFTTHASSVSPSMITQLDSSMMVNFPAPSGTIPERANVWTTPEIPSVRQKIPLDAQGPFSSVVHVKQKSIDQSFDQAQKSHSLGRQGGTNVPLKQNDAIPSSSNDDLAKQSSKMVLSTSTTHANSISPSMTTQLDSSMMVNFPALSGTIPERANVKTTPEIPSVGQKKPLEAVGSLLPPSSKKQKLGGDSSDQSIKRLNDVTAVSGINLREEKEQLLFSGPKKDGRVSKASKRVVHEEEERMILQKIPLQRKLSEIMAKCGLKYIDHDVERCLSVCVEERMRGLLSNIIRMSKQRIDAEKSRNRICITSDIRKQINEMNQKVKEEWEKKHGGEEKVKNEETDTEKEDNRSKQVKAHKKEGDEMRAKAANVAALVAVGGDDKFLKWKLMAVERQKSSSGSGRNSKKLSGKTGGKRFEKNQGLPKVVPSISVKDVIAVVEKEPHMSRSTLLYRLYNRIYKDVRTQE</sequence>
<protein>
    <submittedName>
        <fullName evidence="10">Transcription initiation factor TFIID subunit 4</fullName>
    </submittedName>
</protein>
<feature type="compositionally biased region" description="Polar residues" evidence="7">
    <location>
        <begin position="273"/>
        <end position="291"/>
    </location>
</feature>
<proteinExistence type="inferred from homology"/>
<evidence type="ECO:0000259" key="8">
    <source>
        <dbReference type="Pfam" id="PF05236"/>
    </source>
</evidence>
<gene>
    <name evidence="10" type="ORF">V5N11_021783</name>
</gene>
<feature type="domain" description="Transcription initiation factor TFIID component TAF4 C-terminal" evidence="8">
    <location>
        <begin position="647"/>
        <end position="901"/>
    </location>
</feature>
<comment type="caution">
    <text evidence="10">The sequence shown here is derived from an EMBL/GenBank/DDBJ whole genome shotgun (WGS) entry which is preliminary data.</text>
</comment>
<dbReference type="InterPro" id="IPR022003">
    <property type="entry name" value="RST"/>
</dbReference>
<feature type="compositionally biased region" description="Low complexity" evidence="7">
    <location>
        <begin position="229"/>
        <end position="239"/>
    </location>
</feature>
<keyword evidence="4" id="KW-0804">Transcription</keyword>
<evidence type="ECO:0000256" key="6">
    <source>
        <dbReference type="ARBA" id="ARBA00058775"/>
    </source>
</evidence>
<evidence type="ECO:0000256" key="5">
    <source>
        <dbReference type="ARBA" id="ARBA00023242"/>
    </source>
</evidence>
<reference evidence="10 11" key="1">
    <citation type="submission" date="2024-04" db="EMBL/GenBank/DDBJ databases">
        <title>Genome assembly C_amara_ONT_v2.</title>
        <authorList>
            <person name="Yant L."/>
            <person name="Moore C."/>
            <person name="Slenker M."/>
        </authorList>
    </citation>
    <scope>NUCLEOTIDE SEQUENCE [LARGE SCALE GENOMIC DNA]</scope>
    <source>
        <tissue evidence="10">Leaf</tissue>
    </source>
</reference>
<organism evidence="10 11">
    <name type="scientific">Cardamine amara subsp. amara</name>
    <dbReference type="NCBI Taxonomy" id="228776"/>
    <lineage>
        <taxon>Eukaryota</taxon>
        <taxon>Viridiplantae</taxon>
        <taxon>Streptophyta</taxon>
        <taxon>Embryophyta</taxon>
        <taxon>Tracheophyta</taxon>
        <taxon>Spermatophyta</taxon>
        <taxon>Magnoliopsida</taxon>
        <taxon>eudicotyledons</taxon>
        <taxon>Gunneridae</taxon>
        <taxon>Pentapetalae</taxon>
        <taxon>rosids</taxon>
        <taxon>malvids</taxon>
        <taxon>Brassicales</taxon>
        <taxon>Brassicaceae</taxon>
        <taxon>Cardamineae</taxon>
        <taxon>Cardamine</taxon>
    </lineage>
</organism>
<name>A0ABD1BET2_CARAN</name>
<keyword evidence="11" id="KW-1185">Reference proteome</keyword>
<keyword evidence="3" id="KW-0805">Transcription regulation</keyword>
<dbReference type="Gene3D" id="1.10.20.10">
    <property type="entry name" value="Histone, subunit A"/>
    <property type="match status" value="1"/>
</dbReference>
<evidence type="ECO:0000313" key="10">
    <source>
        <dbReference type="EMBL" id="KAL1217192.1"/>
    </source>
</evidence>
<dbReference type="GO" id="GO:0005634">
    <property type="term" value="C:nucleus"/>
    <property type="evidence" value="ECO:0007669"/>
    <property type="project" value="UniProtKB-SubCell"/>
</dbReference>
<evidence type="ECO:0000256" key="7">
    <source>
        <dbReference type="SAM" id="MobiDB-lite"/>
    </source>
</evidence>
<feature type="compositionally biased region" description="Low complexity" evidence="7">
    <location>
        <begin position="250"/>
        <end position="263"/>
    </location>
</feature>
<feature type="domain" description="RST" evidence="9">
    <location>
        <begin position="155"/>
        <end position="204"/>
    </location>
</feature>
<feature type="region of interest" description="Disordered" evidence="7">
    <location>
        <begin position="215"/>
        <end position="310"/>
    </location>
</feature>
<dbReference type="Proteomes" id="UP001558713">
    <property type="component" value="Unassembled WGS sequence"/>
</dbReference>
<dbReference type="CDD" id="cd08045">
    <property type="entry name" value="HFD_TAF4"/>
    <property type="match status" value="1"/>
</dbReference>
<dbReference type="AlphaFoldDB" id="A0ABD1BET2"/>
<dbReference type="FunFam" id="1.10.20.10:FF:000015">
    <property type="entry name" value="Transcription initiation factor TFIID subunit 4B"/>
    <property type="match status" value="1"/>
</dbReference>
<evidence type="ECO:0000256" key="1">
    <source>
        <dbReference type="ARBA" id="ARBA00004123"/>
    </source>
</evidence>
<feature type="region of interest" description="Disordered" evidence="7">
    <location>
        <begin position="773"/>
        <end position="811"/>
    </location>
</feature>
<evidence type="ECO:0000256" key="3">
    <source>
        <dbReference type="ARBA" id="ARBA00023015"/>
    </source>
</evidence>
<feature type="region of interest" description="Disordered" evidence="7">
    <location>
        <begin position="842"/>
        <end position="870"/>
    </location>
</feature>
<keyword evidence="5" id="KW-0539">Nucleus</keyword>
<evidence type="ECO:0000259" key="9">
    <source>
        <dbReference type="Pfam" id="PF12174"/>
    </source>
</evidence>
<evidence type="ECO:0000256" key="2">
    <source>
        <dbReference type="ARBA" id="ARBA00006178"/>
    </source>
</evidence>
<dbReference type="InterPro" id="IPR009072">
    <property type="entry name" value="Histone-fold"/>
</dbReference>
<dbReference type="InterPro" id="IPR045144">
    <property type="entry name" value="TAF4"/>
</dbReference>
<dbReference type="EMBL" id="JBANAX010000250">
    <property type="protein sequence ID" value="KAL1217192.1"/>
    <property type="molecule type" value="Genomic_DNA"/>
</dbReference>
<dbReference type="Pfam" id="PF05236">
    <property type="entry name" value="TAF4"/>
    <property type="match status" value="1"/>
</dbReference>
<evidence type="ECO:0000256" key="4">
    <source>
        <dbReference type="ARBA" id="ARBA00023163"/>
    </source>
</evidence>
<dbReference type="PANTHER" id="PTHR15138:SF25">
    <property type="entry name" value="TRANSCRIPTION INITIATION FACTOR TFIID SUBUNIT 4"/>
    <property type="match status" value="1"/>
</dbReference>
<dbReference type="GO" id="GO:0005667">
    <property type="term" value="C:transcription regulator complex"/>
    <property type="evidence" value="ECO:0007669"/>
    <property type="project" value="UniProtKB-ARBA"/>
</dbReference>
<comment type="function">
    <text evidence="6">TAFs are components of the transcription factor IID (TFIID) complex that is essential for mediating regulation of RNA polymerase transcription.</text>
</comment>
<evidence type="ECO:0000313" key="11">
    <source>
        <dbReference type="Proteomes" id="UP001558713"/>
    </source>
</evidence>
<dbReference type="Pfam" id="PF12174">
    <property type="entry name" value="RST"/>
    <property type="match status" value="1"/>
</dbReference>
<comment type="similarity">
    <text evidence="2">Belongs to the TAF4 family.</text>
</comment>
<feature type="region of interest" description="Disordered" evidence="7">
    <location>
        <begin position="606"/>
        <end position="642"/>
    </location>
</feature>
<accession>A0ABD1BET2</accession>
<feature type="region of interest" description="Disordered" evidence="7">
    <location>
        <begin position="522"/>
        <end position="559"/>
    </location>
</feature>
<comment type="subcellular location">
    <subcellularLocation>
        <location evidence="1">Nucleus</location>
    </subcellularLocation>
</comment>
<dbReference type="GO" id="GO:0006366">
    <property type="term" value="P:transcription by RNA polymerase II"/>
    <property type="evidence" value="ECO:0007669"/>
    <property type="project" value="UniProtKB-ARBA"/>
</dbReference>
<feature type="compositionally biased region" description="Basic and acidic residues" evidence="7">
    <location>
        <begin position="773"/>
        <end position="799"/>
    </location>
</feature>